<evidence type="ECO:0000313" key="3">
    <source>
        <dbReference type="Proteomes" id="UP000005879"/>
    </source>
</evidence>
<dbReference type="Proteomes" id="UP000005879">
    <property type="component" value="Segment"/>
</dbReference>
<gene>
    <name evidence="2" type="ORF">clP1_049</name>
</gene>
<dbReference type="GeneID" id="11294595"/>
<reference evidence="2 3" key="1">
    <citation type="journal article" date="2012" name="Gene">
        <title>Genome sequence of the phage clP1, which infects the beer spoilage bacterium Pediococcus damnosus.</title>
        <authorList>
            <person name="Kelly D."/>
            <person name="O'Sullivan O."/>
            <person name="Mills S."/>
            <person name="McAuliffe O."/>
            <person name="Ross R.P."/>
            <person name="Neve H."/>
            <person name="Coffey A."/>
        </authorList>
    </citation>
    <scope>NUCLEOTIDE SEQUENCE [LARGE SCALE GENOMIC DNA]</scope>
</reference>
<keyword evidence="1" id="KW-1133">Transmembrane helix</keyword>
<protein>
    <submittedName>
        <fullName evidence="2">Uncharacterized protein</fullName>
    </submittedName>
</protein>
<keyword evidence="1" id="KW-0472">Membrane</keyword>
<keyword evidence="3" id="KW-1185">Reference proteome</keyword>
<dbReference type="KEGG" id="vg:11294595"/>
<sequence length="58" mass="6637">MSDPVLVALITASGSVAVAFITVYFNNKPKHDKDAELEKELLELKKELKEYEKNEKRD</sequence>
<dbReference type="EMBL" id="JN051154">
    <property type="protein sequence ID" value="AER59808.1"/>
    <property type="molecule type" value="Genomic_DNA"/>
</dbReference>
<evidence type="ECO:0000256" key="1">
    <source>
        <dbReference type="SAM" id="Phobius"/>
    </source>
</evidence>
<dbReference type="RefSeq" id="YP_004934214.1">
    <property type="nucleotide sequence ID" value="NC_016161.1"/>
</dbReference>
<organism evidence="2 3">
    <name type="scientific">Pediococcus phage cIP1</name>
    <dbReference type="NCBI Taxonomy" id="2681621"/>
    <lineage>
        <taxon>Viruses</taxon>
        <taxon>Duplodnaviria</taxon>
        <taxon>Heunggongvirae</taxon>
        <taxon>Uroviricota</taxon>
        <taxon>Caudoviricetes</taxon>
        <taxon>Coetzeevirus</taxon>
        <taxon>Coetzeevirus cIP1</taxon>
    </lineage>
</organism>
<evidence type="ECO:0000313" key="2">
    <source>
        <dbReference type="EMBL" id="AER59808.1"/>
    </source>
</evidence>
<keyword evidence="1" id="KW-0812">Transmembrane</keyword>
<proteinExistence type="predicted"/>
<name>G8FV32_9CAUD</name>
<feature type="transmembrane region" description="Helical" evidence="1">
    <location>
        <begin position="6"/>
        <end position="25"/>
    </location>
</feature>
<accession>G8FV32</accession>